<keyword evidence="3 4" id="KW-0012">Acyltransferase</keyword>
<accession>A0ABX7VQ57</accession>
<dbReference type="InterPro" id="IPR028345">
    <property type="entry name" value="Antibiotic_NAT-like"/>
</dbReference>
<dbReference type="PANTHER" id="PTHR11104">
    <property type="entry name" value="AMINOGLYCOSIDE N3-ACETYLTRANSFERASE"/>
    <property type="match status" value="1"/>
</dbReference>
<keyword evidence="2 4" id="KW-0808">Transferase</keyword>
<dbReference type="EC" id="2.3.1.-" evidence="4"/>
<dbReference type="RefSeq" id="WP_209368135.1">
    <property type="nucleotide sequence ID" value="NZ_CP046956.1"/>
</dbReference>
<organism evidence="5 6">
    <name type="scientific">Sediminibacillus dalangtanensis</name>
    <dbReference type="NCBI Taxonomy" id="2729421"/>
    <lineage>
        <taxon>Bacteria</taxon>
        <taxon>Bacillati</taxon>
        <taxon>Bacillota</taxon>
        <taxon>Bacilli</taxon>
        <taxon>Bacillales</taxon>
        <taxon>Bacillaceae</taxon>
        <taxon>Sediminibacillus</taxon>
    </lineage>
</organism>
<dbReference type="InterPro" id="IPR003679">
    <property type="entry name" value="Amioglycoside_AcTrfase"/>
</dbReference>
<reference evidence="5 6" key="1">
    <citation type="submission" date="2019-12" db="EMBL/GenBank/DDBJ databases">
        <title>The whole genome sequencing of a strain isolated from a Mars analog, Dalangtan Playa.</title>
        <authorList>
            <person name="Huang T."/>
        </authorList>
    </citation>
    <scope>NUCLEOTIDE SEQUENCE [LARGE SCALE GENOMIC DNA]</scope>
    <source>
        <strain evidence="5 6">DP4-553-S</strain>
    </source>
</reference>
<name>A0ABX7VQ57_9BACI</name>
<gene>
    <name evidence="5" type="ORF">ERJ70_06805</name>
</gene>
<evidence type="ECO:0000313" key="5">
    <source>
        <dbReference type="EMBL" id="QTM99036.1"/>
    </source>
</evidence>
<keyword evidence="6" id="KW-1185">Reference proteome</keyword>
<evidence type="ECO:0000256" key="2">
    <source>
        <dbReference type="ARBA" id="ARBA00022679"/>
    </source>
</evidence>
<dbReference type="Pfam" id="PF02522">
    <property type="entry name" value="Antibiotic_NAT"/>
    <property type="match status" value="1"/>
</dbReference>
<dbReference type="PANTHER" id="PTHR11104:SF0">
    <property type="entry name" value="SPBETA PROPHAGE-DERIVED AMINOGLYCOSIDE N(3')-ACETYLTRANSFERASE-LIKE PROTEIN YOKD"/>
    <property type="match status" value="1"/>
</dbReference>
<dbReference type="EMBL" id="CP046956">
    <property type="protein sequence ID" value="QTM99036.1"/>
    <property type="molecule type" value="Genomic_DNA"/>
</dbReference>
<evidence type="ECO:0000256" key="3">
    <source>
        <dbReference type="ARBA" id="ARBA00023315"/>
    </source>
</evidence>
<dbReference type="Proteomes" id="UP000665043">
    <property type="component" value="Chromosome"/>
</dbReference>
<dbReference type="SUPFAM" id="SSF110710">
    <property type="entry name" value="TTHA0583/YokD-like"/>
    <property type="match status" value="1"/>
</dbReference>
<evidence type="ECO:0000256" key="1">
    <source>
        <dbReference type="ARBA" id="ARBA00006383"/>
    </source>
</evidence>
<comment type="similarity">
    <text evidence="1 4">Belongs to the antibiotic N-acetyltransferase family.</text>
</comment>
<keyword evidence="4" id="KW-0046">Antibiotic resistance</keyword>
<evidence type="ECO:0000313" key="6">
    <source>
        <dbReference type="Proteomes" id="UP000665043"/>
    </source>
</evidence>
<protein>
    <recommendedName>
        <fullName evidence="4">Aminoglycoside N(3)-acetyltransferase</fullName>
        <ecNumber evidence="4">2.3.1.-</ecNumber>
    </recommendedName>
</protein>
<comment type="catalytic activity">
    <reaction evidence="4">
        <text>a 2-deoxystreptamine antibiotic + acetyl-CoA = an N(3)-acetyl-2-deoxystreptamine antibiotic + CoA + H(+)</text>
        <dbReference type="Rhea" id="RHEA:12665"/>
        <dbReference type="ChEBI" id="CHEBI:15378"/>
        <dbReference type="ChEBI" id="CHEBI:57287"/>
        <dbReference type="ChEBI" id="CHEBI:57288"/>
        <dbReference type="ChEBI" id="CHEBI:57921"/>
        <dbReference type="ChEBI" id="CHEBI:77452"/>
        <dbReference type="EC" id="2.3.1.81"/>
    </reaction>
</comment>
<proteinExistence type="inferred from homology"/>
<sequence>MSEASAVKKVDRPNTRTSLHHQFKELGLKEGMVVIVHSSLSSLGWVCGGSTAVIQALMDTVGEEGTIVMPAQTAENSDPSNWEMPPVPEEWWETIRAEMPAFDPDVTPTRGMGSIAETFRGFPGVKRSNHPTYSFTAWGKHAGEIIHEQPLTAGFGEDSPLAKIYQLDGFSLLLGVGHDSNTSLHLAEHAVPHKKKLEKGTALLEKEKRVWRTYEEIDYDSELFAELGREYEQAHTVAAAKVGAAEAKLIRQRPLVDYAREWLKHKH</sequence>
<evidence type="ECO:0000256" key="4">
    <source>
        <dbReference type="RuleBase" id="RU365031"/>
    </source>
</evidence>